<name>A0A8H7ZR47_9FUNG</name>
<evidence type="ECO:0000313" key="2">
    <source>
        <dbReference type="Proteomes" id="UP000673691"/>
    </source>
</evidence>
<dbReference type="EMBL" id="JAEFCI010009318">
    <property type="protein sequence ID" value="KAG5457887.1"/>
    <property type="molecule type" value="Genomic_DNA"/>
</dbReference>
<feature type="non-terminal residue" evidence="1">
    <location>
        <position position="1"/>
    </location>
</feature>
<reference evidence="1 2" key="1">
    <citation type="journal article" name="Sci. Rep.">
        <title>Genome-scale phylogenetic analyses confirm Olpidium as the closest living zoosporic fungus to the non-flagellated, terrestrial fungi.</title>
        <authorList>
            <person name="Chang Y."/>
            <person name="Rochon D."/>
            <person name="Sekimoto S."/>
            <person name="Wang Y."/>
            <person name="Chovatia M."/>
            <person name="Sandor L."/>
            <person name="Salamov A."/>
            <person name="Grigoriev I.V."/>
            <person name="Stajich J.E."/>
            <person name="Spatafora J.W."/>
        </authorList>
    </citation>
    <scope>NUCLEOTIDE SEQUENCE [LARGE SCALE GENOMIC DNA]</scope>
    <source>
        <strain evidence="1">S191</strain>
    </source>
</reference>
<protein>
    <submittedName>
        <fullName evidence="1">Uncharacterized protein</fullName>
    </submittedName>
</protein>
<dbReference type="AlphaFoldDB" id="A0A8H7ZR47"/>
<comment type="caution">
    <text evidence="1">The sequence shown here is derived from an EMBL/GenBank/DDBJ whole genome shotgun (WGS) entry which is preliminary data.</text>
</comment>
<proteinExistence type="predicted"/>
<gene>
    <name evidence="1" type="ORF">BJ554DRAFT_1992</name>
</gene>
<accession>A0A8H7ZR47</accession>
<sequence>NFFPNAGRFTSEADGVFEFDGLFQLRRRLRLICLEAFFNYRRHYAGRGRGSLPAKADAHPPARLPFVRVPALASHSSERFSWNLRPSPVPTGTPLGAPRPDMRGGGMGRDKIAGEFLLAGYKAFFADSGIV</sequence>
<dbReference type="Proteomes" id="UP000673691">
    <property type="component" value="Unassembled WGS sequence"/>
</dbReference>
<organism evidence="1 2">
    <name type="scientific">Olpidium bornovanus</name>
    <dbReference type="NCBI Taxonomy" id="278681"/>
    <lineage>
        <taxon>Eukaryota</taxon>
        <taxon>Fungi</taxon>
        <taxon>Fungi incertae sedis</taxon>
        <taxon>Olpidiomycota</taxon>
        <taxon>Olpidiomycotina</taxon>
        <taxon>Olpidiomycetes</taxon>
        <taxon>Olpidiales</taxon>
        <taxon>Olpidiaceae</taxon>
        <taxon>Olpidium</taxon>
    </lineage>
</organism>
<evidence type="ECO:0000313" key="1">
    <source>
        <dbReference type="EMBL" id="KAG5457887.1"/>
    </source>
</evidence>
<keyword evidence="2" id="KW-1185">Reference proteome</keyword>